<sequence length="88" mass="8866">MNVFPDFSGVGGANDLRAIIGALLMFVLIAAVLMLIVSAIIWAIAASTGNYQTATKARAGVFVAVAAAMLAGAGVAWVNFLIGVGAQL</sequence>
<dbReference type="InterPro" id="IPR046094">
    <property type="entry name" value="DUF6112"/>
</dbReference>
<organism evidence="2 3">
    <name type="scientific">Leucobacter albus</name>
    <dbReference type="NCBI Taxonomy" id="272210"/>
    <lineage>
        <taxon>Bacteria</taxon>
        <taxon>Bacillati</taxon>
        <taxon>Actinomycetota</taxon>
        <taxon>Actinomycetes</taxon>
        <taxon>Micrococcales</taxon>
        <taxon>Microbacteriaceae</taxon>
        <taxon>Leucobacter</taxon>
    </lineage>
</organism>
<comment type="caution">
    <text evidence="2">The sequence shown here is derived from an EMBL/GenBank/DDBJ whole genome shotgun (WGS) entry which is preliminary data.</text>
</comment>
<reference evidence="3" key="1">
    <citation type="journal article" date="2019" name="Int. J. Syst. Evol. Microbiol.">
        <title>The Global Catalogue of Microorganisms (GCM) 10K type strain sequencing project: providing services to taxonomists for standard genome sequencing and annotation.</title>
        <authorList>
            <consortium name="The Broad Institute Genomics Platform"/>
            <consortium name="The Broad Institute Genome Sequencing Center for Infectious Disease"/>
            <person name="Wu L."/>
            <person name="Ma J."/>
        </authorList>
    </citation>
    <scope>NUCLEOTIDE SEQUENCE [LARGE SCALE GENOMIC DNA]</scope>
    <source>
        <strain evidence="3">CCUG 50213</strain>
    </source>
</reference>
<accession>A0ABW3TIQ3</accession>
<keyword evidence="1" id="KW-1133">Transmembrane helix</keyword>
<keyword evidence="3" id="KW-1185">Reference proteome</keyword>
<protein>
    <submittedName>
        <fullName evidence="2">DUF6112 family protein</fullName>
    </submittedName>
</protein>
<evidence type="ECO:0000256" key="1">
    <source>
        <dbReference type="SAM" id="Phobius"/>
    </source>
</evidence>
<dbReference type="EMBL" id="JBHTLY010000001">
    <property type="protein sequence ID" value="MFD1200475.1"/>
    <property type="molecule type" value="Genomic_DNA"/>
</dbReference>
<dbReference type="Proteomes" id="UP001597181">
    <property type="component" value="Unassembled WGS sequence"/>
</dbReference>
<keyword evidence="1" id="KW-0472">Membrane</keyword>
<dbReference type="RefSeq" id="WP_343958707.1">
    <property type="nucleotide sequence ID" value="NZ_BAAAKZ010000003.1"/>
</dbReference>
<dbReference type="Pfam" id="PF19607">
    <property type="entry name" value="DUF6112"/>
    <property type="match status" value="1"/>
</dbReference>
<feature type="transmembrane region" description="Helical" evidence="1">
    <location>
        <begin position="20"/>
        <end position="45"/>
    </location>
</feature>
<keyword evidence="1" id="KW-0812">Transmembrane</keyword>
<evidence type="ECO:0000313" key="3">
    <source>
        <dbReference type="Proteomes" id="UP001597181"/>
    </source>
</evidence>
<proteinExistence type="predicted"/>
<evidence type="ECO:0000313" key="2">
    <source>
        <dbReference type="EMBL" id="MFD1200475.1"/>
    </source>
</evidence>
<gene>
    <name evidence="2" type="ORF">ACFQ3U_01020</name>
</gene>
<feature type="transmembrane region" description="Helical" evidence="1">
    <location>
        <begin position="57"/>
        <end position="82"/>
    </location>
</feature>
<name>A0ABW3TIQ3_9MICO</name>